<proteinExistence type="predicted"/>
<dbReference type="EMBL" id="VFOS01000001">
    <property type="protein sequence ID" value="TQL64322.1"/>
    <property type="molecule type" value="Genomic_DNA"/>
</dbReference>
<dbReference type="AlphaFoldDB" id="A0A542ZVF1"/>
<keyword evidence="3" id="KW-1185">Reference proteome</keyword>
<evidence type="ECO:0000256" key="1">
    <source>
        <dbReference type="SAM" id="MobiDB-lite"/>
    </source>
</evidence>
<dbReference type="RefSeq" id="WP_142119182.1">
    <property type="nucleotide sequence ID" value="NZ_BAAASV010000003.1"/>
</dbReference>
<evidence type="ECO:0000313" key="3">
    <source>
        <dbReference type="Proteomes" id="UP000315389"/>
    </source>
</evidence>
<comment type="caution">
    <text evidence="2">The sequence shown here is derived from an EMBL/GenBank/DDBJ whole genome shotgun (WGS) entry which is preliminary data.</text>
</comment>
<name>A0A542ZVF1_RARFA</name>
<accession>A0A542ZVF1</accession>
<protein>
    <submittedName>
        <fullName evidence="2">Uncharacterized protein</fullName>
    </submittedName>
</protein>
<feature type="region of interest" description="Disordered" evidence="1">
    <location>
        <begin position="117"/>
        <end position="141"/>
    </location>
</feature>
<organism evidence="2 3">
    <name type="scientific">Rarobacter faecitabidus</name>
    <dbReference type="NCBI Taxonomy" id="13243"/>
    <lineage>
        <taxon>Bacteria</taxon>
        <taxon>Bacillati</taxon>
        <taxon>Actinomycetota</taxon>
        <taxon>Actinomycetes</taxon>
        <taxon>Micrococcales</taxon>
        <taxon>Rarobacteraceae</taxon>
        <taxon>Rarobacter</taxon>
    </lineage>
</organism>
<reference evidence="2 3" key="1">
    <citation type="submission" date="2019-06" db="EMBL/GenBank/DDBJ databases">
        <title>Sequencing the genomes of 1000 actinobacteria strains.</title>
        <authorList>
            <person name="Klenk H.-P."/>
        </authorList>
    </citation>
    <scope>NUCLEOTIDE SEQUENCE [LARGE SCALE GENOMIC DNA]</scope>
    <source>
        <strain evidence="2 3">DSM 4813</strain>
    </source>
</reference>
<dbReference type="Proteomes" id="UP000315389">
    <property type="component" value="Unassembled WGS sequence"/>
</dbReference>
<gene>
    <name evidence="2" type="ORF">FB461_0824</name>
</gene>
<evidence type="ECO:0000313" key="2">
    <source>
        <dbReference type="EMBL" id="TQL64322.1"/>
    </source>
</evidence>
<sequence length="141" mass="15241">MEDEVRVRGIDFHLDEETDQPSGSHLGPTDFTAFVDESGSGWTVTGLSPNGDVVTYRIVVMPEAVGRQRTQAACYVDDEIADPIHPHGGASTSVCQWYQWIRAQDAAGNAATWERAGVHQGGEVPRNQSTGETEIREGGAD</sequence>